<dbReference type="EMBL" id="CP108036">
    <property type="protein sequence ID" value="WUN78007.1"/>
    <property type="molecule type" value="Genomic_DNA"/>
</dbReference>
<dbReference type="Proteomes" id="UP001432312">
    <property type="component" value="Chromosome"/>
</dbReference>
<keyword evidence="2" id="KW-1185">Reference proteome</keyword>
<evidence type="ECO:0000313" key="1">
    <source>
        <dbReference type="EMBL" id="WUN78007.1"/>
    </source>
</evidence>
<organism evidence="1 2">
    <name type="scientific">Streptomyces erythrochromogenes</name>
    <dbReference type="NCBI Taxonomy" id="285574"/>
    <lineage>
        <taxon>Bacteria</taxon>
        <taxon>Bacillati</taxon>
        <taxon>Actinomycetota</taxon>
        <taxon>Actinomycetes</taxon>
        <taxon>Kitasatosporales</taxon>
        <taxon>Streptomycetaceae</taxon>
        <taxon>Streptomyces</taxon>
    </lineage>
</organism>
<accession>A0ABZ1Q6D5</accession>
<proteinExistence type="predicted"/>
<dbReference type="RefSeq" id="WP_328738747.1">
    <property type="nucleotide sequence ID" value="NZ_CP108036.1"/>
</dbReference>
<name>A0ABZ1Q6D5_9ACTN</name>
<protein>
    <submittedName>
        <fullName evidence="1">Uncharacterized protein</fullName>
    </submittedName>
</protein>
<dbReference type="GeneID" id="95495480"/>
<evidence type="ECO:0000313" key="2">
    <source>
        <dbReference type="Proteomes" id="UP001432312"/>
    </source>
</evidence>
<sequence>MEVLGKMPGTRVPRAAEFLFNLLPAYSPGQEVHGVPGLRITRRYRTAIELRVLGEPTRLRLTGLPARLWRSAEARTLSWWTDPNTMQLCWRCSPRAWTDAESEHHAQWEDDNDHFVQVQQRGAWLASGFLRRAALLHTVANTFLLDGYRGTAFDVTRLVLRSSHVHEQGPGPHNILAALADPTFGLPLHLTRFRGDTDESYGRDQQFVLEDPGKTAVLDLRATAEGAPSHLSPELWQAILRRLPDAGFSKRLSPSALARLCSLGTP</sequence>
<gene>
    <name evidence="1" type="ORF">OHA91_05555</name>
</gene>
<reference evidence="1" key="1">
    <citation type="submission" date="2022-10" db="EMBL/GenBank/DDBJ databases">
        <title>The complete genomes of actinobacterial strains from the NBC collection.</title>
        <authorList>
            <person name="Joergensen T.S."/>
            <person name="Alvarez Arevalo M."/>
            <person name="Sterndorff E.B."/>
            <person name="Faurdal D."/>
            <person name="Vuksanovic O."/>
            <person name="Mourched A.-S."/>
            <person name="Charusanti P."/>
            <person name="Shaw S."/>
            <person name="Blin K."/>
            <person name="Weber T."/>
        </authorList>
    </citation>
    <scope>NUCLEOTIDE SEQUENCE</scope>
    <source>
        <strain evidence="1">NBC_00303</strain>
    </source>
</reference>